<dbReference type="Proteomes" id="UP000008144">
    <property type="component" value="Unassembled WGS sequence"/>
</dbReference>
<feature type="compositionally biased region" description="Polar residues" evidence="1">
    <location>
        <begin position="189"/>
        <end position="202"/>
    </location>
</feature>
<name>F6W078_CIOIN</name>
<sequence>MSDDFSSDSVPNTPSGSNKPRFSFPVPRLGGSKHDSPPVPPKPKPALTKKAEPTPKYKDSVIYRRHKRRTSQPITFVEKRLSIKIDEAAEGKTELDPDDLDEFLNFSVENSRESVSWDIQIVEAVFERFKNQEPPVADVDPPPPISSTAVPLSVHKTQNKVLTSSESSENEDFSSSWTEKMRRRATTRPMRSNLNRTETQPAMQVMHKSDTETSFKQEQQDEEIKMRRISDGACDNFSVDANHLIHRKASNAEASEMLFSDDKP</sequence>
<protein>
    <submittedName>
        <fullName evidence="2">Uncharacterized protein</fullName>
    </submittedName>
</protein>
<feature type="compositionally biased region" description="Basic and acidic residues" evidence="1">
    <location>
        <begin position="207"/>
        <end position="221"/>
    </location>
</feature>
<keyword evidence="3" id="KW-1185">Reference proteome</keyword>
<organism evidence="2 3">
    <name type="scientific">Ciona intestinalis</name>
    <name type="common">Transparent sea squirt</name>
    <name type="synonym">Ascidia intestinalis</name>
    <dbReference type="NCBI Taxonomy" id="7719"/>
    <lineage>
        <taxon>Eukaryota</taxon>
        <taxon>Metazoa</taxon>
        <taxon>Chordata</taxon>
        <taxon>Tunicata</taxon>
        <taxon>Ascidiacea</taxon>
        <taxon>Phlebobranchia</taxon>
        <taxon>Cionidae</taxon>
        <taxon>Ciona</taxon>
    </lineage>
</organism>
<dbReference type="Ensembl" id="ENSCINT00000022526.1">
    <property type="protein sequence ID" value="ENSCINP00000022280.1"/>
    <property type="gene ID" value="ENSCING00000011721.1"/>
</dbReference>
<evidence type="ECO:0000313" key="3">
    <source>
        <dbReference type="Proteomes" id="UP000008144"/>
    </source>
</evidence>
<accession>F6W078</accession>
<evidence type="ECO:0000313" key="2">
    <source>
        <dbReference type="Ensembl" id="ENSCINP00000022280.1"/>
    </source>
</evidence>
<feature type="region of interest" description="Disordered" evidence="1">
    <location>
        <begin position="1"/>
        <end position="69"/>
    </location>
</feature>
<dbReference type="HOGENOM" id="CLU_1055696_0_0_1"/>
<reference evidence="2" key="3">
    <citation type="submission" date="2025-09" db="UniProtKB">
        <authorList>
            <consortium name="Ensembl"/>
        </authorList>
    </citation>
    <scope>IDENTIFICATION</scope>
</reference>
<feature type="compositionally biased region" description="Polar residues" evidence="1">
    <location>
        <begin position="7"/>
        <end position="20"/>
    </location>
</feature>
<dbReference type="InParanoid" id="F6W078"/>
<reference evidence="3" key="1">
    <citation type="journal article" date="2002" name="Science">
        <title>The draft genome of Ciona intestinalis: insights into chordate and vertebrate origins.</title>
        <authorList>
            <person name="Dehal P."/>
            <person name="Satou Y."/>
            <person name="Campbell R.K."/>
            <person name="Chapman J."/>
            <person name="Degnan B."/>
            <person name="De Tomaso A."/>
            <person name="Davidson B."/>
            <person name="Di Gregorio A."/>
            <person name="Gelpke M."/>
            <person name="Goodstein D.M."/>
            <person name="Harafuji N."/>
            <person name="Hastings K.E."/>
            <person name="Ho I."/>
            <person name="Hotta K."/>
            <person name="Huang W."/>
            <person name="Kawashima T."/>
            <person name="Lemaire P."/>
            <person name="Martinez D."/>
            <person name="Meinertzhagen I.A."/>
            <person name="Necula S."/>
            <person name="Nonaka M."/>
            <person name="Putnam N."/>
            <person name="Rash S."/>
            <person name="Saiga H."/>
            <person name="Satake M."/>
            <person name="Terry A."/>
            <person name="Yamada L."/>
            <person name="Wang H.G."/>
            <person name="Awazu S."/>
            <person name="Azumi K."/>
            <person name="Boore J."/>
            <person name="Branno M."/>
            <person name="Chin-Bow S."/>
            <person name="DeSantis R."/>
            <person name="Doyle S."/>
            <person name="Francino P."/>
            <person name="Keys D.N."/>
            <person name="Haga S."/>
            <person name="Hayashi H."/>
            <person name="Hino K."/>
            <person name="Imai K.S."/>
            <person name="Inaba K."/>
            <person name="Kano S."/>
            <person name="Kobayashi K."/>
            <person name="Kobayashi M."/>
            <person name="Lee B.I."/>
            <person name="Makabe K.W."/>
            <person name="Manohar C."/>
            <person name="Matassi G."/>
            <person name="Medina M."/>
            <person name="Mochizuki Y."/>
            <person name="Mount S."/>
            <person name="Morishita T."/>
            <person name="Miura S."/>
            <person name="Nakayama A."/>
            <person name="Nishizaka S."/>
            <person name="Nomoto H."/>
            <person name="Ohta F."/>
            <person name="Oishi K."/>
            <person name="Rigoutsos I."/>
            <person name="Sano M."/>
            <person name="Sasaki A."/>
            <person name="Sasakura Y."/>
            <person name="Shoguchi E."/>
            <person name="Shin-i T."/>
            <person name="Spagnuolo A."/>
            <person name="Stainier D."/>
            <person name="Suzuki M.M."/>
            <person name="Tassy O."/>
            <person name="Takatori N."/>
            <person name="Tokuoka M."/>
            <person name="Yagi K."/>
            <person name="Yoshizaki F."/>
            <person name="Wada S."/>
            <person name="Zhang C."/>
            <person name="Hyatt P.D."/>
            <person name="Larimer F."/>
            <person name="Detter C."/>
            <person name="Doggett N."/>
            <person name="Glavina T."/>
            <person name="Hawkins T."/>
            <person name="Richardson P."/>
            <person name="Lucas S."/>
            <person name="Kohara Y."/>
            <person name="Levine M."/>
            <person name="Satoh N."/>
            <person name="Rokhsar D.S."/>
        </authorList>
    </citation>
    <scope>NUCLEOTIDE SEQUENCE [LARGE SCALE GENOMIC DNA]</scope>
</reference>
<proteinExistence type="predicted"/>
<feature type="region of interest" description="Disordered" evidence="1">
    <location>
        <begin position="160"/>
        <end position="221"/>
    </location>
</feature>
<evidence type="ECO:0000256" key="1">
    <source>
        <dbReference type="SAM" id="MobiDB-lite"/>
    </source>
</evidence>
<feature type="compositionally biased region" description="Basic and acidic residues" evidence="1">
    <location>
        <begin position="49"/>
        <end position="62"/>
    </location>
</feature>
<dbReference type="AlphaFoldDB" id="F6W078"/>
<reference evidence="2" key="2">
    <citation type="submission" date="2025-08" db="UniProtKB">
        <authorList>
            <consortium name="Ensembl"/>
        </authorList>
    </citation>
    <scope>IDENTIFICATION</scope>
</reference>